<dbReference type="GO" id="GO:0003677">
    <property type="term" value="F:DNA binding"/>
    <property type="evidence" value="ECO:0007669"/>
    <property type="project" value="InterPro"/>
</dbReference>
<dbReference type="PANTHER" id="PTHR43428">
    <property type="entry name" value="ARSENATE REDUCTASE"/>
    <property type="match status" value="1"/>
</dbReference>
<dbReference type="InterPro" id="IPR010712">
    <property type="entry name" value="Arsenical-R_ArsD"/>
</dbReference>
<proteinExistence type="predicted"/>
<organism evidence="3 4">
    <name type="scientific">Branchiibius hedensis</name>
    <dbReference type="NCBI Taxonomy" id="672460"/>
    <lineage>
        <taxon>Bacteria</taxon>
        <taxon>Bacillati</taxon>
        <taxon>Actinomycetota</taxon>
        <taxon>Actinomycetes</taxon>
        <taxon>Micrococcales</taxon>
        <taxon>Dermacoccaceae</taxon>
        <taxon>Branchiibius</taxon>
    </lineage>
</organism>
<dbReference type="GO" id="GO:0045892">
    <property type="term" value="P:negative regulation of DNA-templated transcription"/>
    <property type="evidence" value="ECO:0007669"/>
    <property type="project" value="InterPro"/>
</dbReference>
<protein>
    <submittedName>
        <fullName evidence="3">Protein-tyrosine-phosphatase</fullName>
    </submittedName>
</protein>
<reference evidence="4" key="1">
    <citation type="submission" date="2016-10" db="EMBL/GenBank/DDBJ databases">
        <authorList>
            <person name="Varghese N."/>
            <person name="Submissions S."/>
        </authorList>
    </citation>
    <scope>NUCLEOTIDE SEQUENCE [LARGE SCALE GENOMIC DNA]</scope>
    <source>
        <strain evidence="4">DSM 22951</strain>
    </source>
</reference>
<dbReference type="Pfam" id="PF06953">
    <property type="entry name" value="ArsD"/>
    <property type="match status" value="1"/>
</dbReference>
<feature type="domain" description="Phosphotyrosine protein phosphatase I" evidence="2">
    <location>
        <begin position="5"/>
        <end position="135"/>
    </location>
</feature>
<dbReference type="RefSeq" id="WP_109686915.1">
    <property type="nucleotide sequence ID" value="NZ_QGDN01000001.1"/>
</dbReference>
<dbReference type="EMBL" id="UESZ01000001">
    <property type="protein sequence ID" value="SSA35557.1"/>
    <property type="molecule type" value="Genomic_DNA"/>
</dbReference>
<dbReference type="SMART" id="SM00226">
    <property type="entry name" value="LMWPc"/>
    <property type="match status" value="1"/>
</dbReference>
<dbReference type="Gene3D" id="3.40.50.2300">
    <property type="match status" value="1"/>
</dbReference>
<dbReference type="Proteomes" id="UP000250028">
    <property type="component" value="Unassembled WGS sequence"/>
</dbReference>
<keyword evidence="1" id="KW-0059">Arsenical resistance</keyword>
<name>A0A2Y9A055_9MICO</name>
<accession>A0A2Y9A055</accession>
<dbReference type="InterPro" id="IPR023485">
    <property type="entry name" value="Ptyr_pPase"/>
</dbReference>
<sequence length="273" mass="28549">MADRHSVLFVCVKNGGKSQMAAALMRHRAGESIEVHSAGTHPGDAVNGLSAQVIEESGGSMADQHPKLIDEGLLRRVDRVVVLGSEATVDPIEGMAGSIEVWSTDEPSARGIDGIERMRLIRDDIADRIDALIAELTGPAVPVVRVYEPALCCNTGVCGPELDDDLVRFTADLDHLQNQGADLQRHNLANDPTAFTADPAVADFLRVAGSAGLPLTTVDGVTVVTGRYPSRAELTRFAAITSSSKLPTGVTDLGLTASTPRGGCGPDAEAGCC</sequence>
<evidence type="ECO:0000313" key="4">
    <source>
        <dbReference type="Proteomes" id="UP000250028"/>
    </source>
</evidence>
<dbReference type="Gene3D" id="3.40.30.10">
    <property type="entry name" value="Glutaredoxin"/>
    <property type="match status" value="1"/>
</dbReference>
<dbReference type="InterPro" id="IPR036196">
    <property type="entry name" value="Ptyr_pPase_sf"/>
</dbReference>
<evidence type="ECO:0000313" key="3">
    <source>
        <dbReference type="EMBL" id="SSA35557.1"/>
    </source>
</evidence>
<evidence type="ECO:0000256" key="1">
    <source>
        <dbReference type="ARBA" id="ARBA00022849"/>
    </source>
</evidence>
<evidence type="ECO:0000259" key="2">
    <source>
        <dbReference type="SMART" id="SM00226"/>
    </source>
</evidence>
<gene>
    <name evidence="3" type="ORF">SAMN04489750_2921</name>
</gene>
<keyword evidence="4" id="KW-1185">Reference proteome</keyword>
<dbReference type="OrthoDB" id="9801358at2"/>
<dbReference type="NCBIfam" id="NF033727">
    <property type="entry name" value="chaperon_ArsD"/>
    <property type="match status" value="1"/>
</dbReference>
<dbReference type="Pfam" id="PF01451">
    <property type="entry name" value="LMWPc"/>
    <property type="match status" value="1"/>
</dbReference>
<dbReference type="SUPFAM" id="SSF52788">
    <property type="entry name" value="Phosphotyrosine protein phosphatases I"/>
    <property type="match status" value="1"/>
</dbReference>
<dbReference type="AlphaFoldDB" id="A0A2Y9A055"/>
<dbReference type="PANTHER" id="PTHR43428:SF1">
    <property type="entry name" value="ARSENATE REDUCTASE"/>
    <property type="match status" value="1"/>
</dbReference>
<dbReference type="GO" id="GO:0046685">
    <property type="term" value="P:response to arsenic-containing substance"/>
    <property type="evidence" value="ECO:0007669"/>
    <property type="project" value="UniProtKB-KW"/>
</dbReference>